<dbReference type="Pfam" id="PF00704">
    <property type="entry name" value="Glyco_hydro_18"/>
    <property type="match status" value="1"/>
</dbReference>
<dbReference type="GO" id="GO:0005576">
    <property type="term" value="C:extracellular region"/>
    <property type="evidence" value="ECO:0007669"/>
    <property type="project" value="InterPro"/>
</dbReference>
<dbReference type="EC" id="3.2.1.14" evidence="2"/>
<dbReference type="CDD" id="cd02871">
    <property type="entry name" value="GH18_chitinase_D-like"/>
    <property type="match status" value="1"/>
</dbReference>
<evidence type="ECO:0000313" key="9">
    <source>
        <dbReference type="EMBL" id="SDP66670.1"/>
    </source>
</evidence>
<dbReference type="PANTHER" id="PTHR45708">
    <property type="entry name" value="ENDOCHITINASE"/>
    <property type="match status" value="1"/>
</dbReference>
<sequence length="509" mass="56018">MSKKFNKILSLVIVAMLSILFVPSIKTKAATNLGDRLLVGYWHNFINGAGIIKLSEVSNSWDVINVSFGETFGDKAVVELHPVYDEVEFIKDIKNLQLKGKKVVLSLGGAEGAIKISTESDRQKFMTSVVGLIEKYGFDGIDIDLEGGSGMILQSGDTDFRNPTTPQIVNFIKSIKELDKKYGSNFIISMAPELSYVQGGIIAYANNWGAYLPLIHGVRDQLDYLQVQHYNSGGNLCLDGNTYKEGTADFHVSMIDMLLKGFPIGGNKNNMFPPLRQNQIVIGVPSSTPSAGSGYTAPAEMKKALDYLIKGQSFGGQYKMEGNGYPELRGMMTWSINWDVKYNSEFINNYRPYFDALPKLNDALKKASISSSDVVNGDYELTVNIPSRNTATSYKVIEGITAIASGTLKPSLTEAQVITNKIINKQIGSYKYTVVLTDEKGQAVTSSELVVTVKDPNENPKPSVDNYDSVHPYTFGDIVIYNGKEYKSQGWWVVGITPGTNDGVWKPMK</sequence>
<dbReference type="InterPro" id="IPR001579">
    <property type="entry name" value="Glyco_hydro_18_chit_AS"/>
</dbReference>
<protein>
    <recommendedName>
        <fullName evidence="2">chitinase</fullName>
        <ecNumber evidence="2">3.2.1.14</ecNumber>
    </recommendedName>
</protein>
<name>A0A1H0UKS4_9CLOT</name>
<dbReference type="InterPro" id="IPR050542">
    <property type="entry name" value="Glycosyl_Hydrlase18_Chitinase"/>
</dbReference>
<accession>A0A1H0UKS4</accession>
<dbReference type="GO" id="GO:0030246">
    <property type="term" value="F:carbohydrate binding"/>
    <property type="evidence" value="ECO:0007669"/>
    <property type="project" value="InterPro"/>
</dbReference>
<dbReference type="STRING" id="94869.SAMN04488529_11150"/>
<dbReference type="GO" id="GO:0005975">
    <property type="term" value="P:carbohydrate metabolic process"/>
    <property type="evidence" value="ECO:0007669"/>
    <property type="project" value="InterPro"/>
</dbReference>
<dbReference type="PROSITE" id="PS51910">
    <property type="entry name" value="GH18_2"/>
    <property type="match status" value="1"/>
</dbReference>
<evidence type="ECO:0000259" key="7">
    <source>
        <dbReference type="PROSITE" id="PS50268"/>
    </source>
</evidence>
<keyword evidence="10" id="KW-1185">Reference proteome</keyword>
<dbReference type="GO" id="GO:0008843">
    <property type="term" value="F:endochitinase activity"/>
    <property type="evidence" value="ECO:0007669"/>
    <property type="project" value="UniProtKB-EC"/>
</dbReference>
<dbReference type="PROSITE" id="PS01095">
    <property type="entry name" value="GH18_1"/>
    <property type="match status" value="1"/>
</dbReference>
<dbReference type="Gene3D" id="3.20.20.80">
    <property type="entry name" value="Glycosidases"/>
    <property type="match status" value="1"/>
</dbReference>
<dbReference type="CDD" id="cd12215">
    <property type="entry name" value="ChiC_BD"/>
    <property type="match status" value="1"/>
</dbReference>
<dbReference type="GO" id="GO:0007156">
    <property type="term" value="P:homophilic cell adhesion via plasma membrane adhesion molecules"/>
    <property type="evidence" value="ECO:0007669"/>
    <property type="project" value="InterPro"/>
</dbReference>
<evidence type="ECO:0000256" key="2">
    <source>
        <dbReference type="ARBA" id="ARBA00012729"/>
    </source>
</evidence>
<dbReference type="RefSeq" id="WP_175490872.1">
    <property type="nucleotide sequence ID" value="NZ_FNJM01000011.1"/>
</dbReference>
<evidence type="ECO:0000256" key="4">
    <source>
        <dbReference type="ARBA" id="ARBA00023277"/>
    </source>
</evidence>
<dbReference type="GO" id="GO:0016020">
    <property type="term" value="C:membrane"/>
    <property type="evidence" value="ECO:0007669"/>
    <property type="project" value="InterPro"/>
</dbReference>
<keyword evidence="4" id="KW-0119">Carbohydrate metabolism</keyword>
<feature type="domain" description="GH18" evidence="8">
    <location>
        <begin position="36"/>
        <end position="357"/>
    </location>
</feature>
<gene>
    <name evidence="9" type="ORF">SAMN04488529_11150</name>
</gene>
<comment type="similarity">
    <text evidence="1">Belongs to the glycosyl hydrolase 18 family. Chitinase class II subfamily.</text>
</comment>
<dbReference type="PROSITE" id="PS50268">
    <property type="entry name" value="CADHERIN_2"/>
    <property type="match status" value="1"/>
</dbReference>
<dbReference type="InterPro" id="IPR013783">
    <property type="entry name" value="Ig-like_fold"/>
</dbReference>
<evidence type="ECO:0000256" key="1">
    <source>
        <dbReference type="ARBA" id="ARBA00009121"/>
    </source>
</evidence>
<evidence type="ECO:0000256" key="6">
    <source>
        <dbReference type="RuleBase" id="RU000489"/>
    </source>
</evidence>
<dbReference type="GO" id="GO:0008061">
    <property type="term" value="F:chitin binding"/>
    <property type="evidence" value="ECO:0007669"/>
    <property type="project" value="InterPro"/>
</dbReference>
<dbReference type="InterPro" id="IPR017853">
    <property type="entry name" value="GH"/>
</dbReference>
<dbReference type="SUPFAM" id="SSF51445">
    <property type="entry name" value="(Trans)glycosidases"/>
    <property type="match status" value="1"/>
</dbReference>
<dbReference type="InterPro" id="IPR001223">
    <property type="entry name" value="Glyco_hydro18_cat"/>
</dbReference>
<dbReference type="AlphaFoldDB" id="A0A1H0UKS4"/>
<evidence type="ECO:0000313" key="10">
    <source>
        <dbReference type="Proteomes" id="UP000198597"/>
    </source>
</evidence>
<dbReference type="PANTHER" id="PTHR45708:SF49">
    <property type="entry name" value="ENDOCHITINASE"/>
    <property type="match status" value="1"/>
</dbReference>
<dbReference type="SMART" id="SM00495">
    <property type="entry name" value="ChtBD3"/>
    <property type="match status" value="1"/>
</dbReference>
<dbReference type="InterPro" id="IPR036573">
    <property type="entry name" value="CBM_sf_5/12"/>
</dbReference>
<dbReference type="InterPro" id="IPR002126">
    <property type="entry name" value="Cadherin-like_dom"/>
</dbReference>
<proteinExistence type="inferred from homology"/>
<reference evidence="9 10" key="1">
    <citation type="submission" date="2016-10" db="EMBL/GenBank/DDBJ databases">
        <authorList>
            <person name="de Groot N.N."/>
        </authorList>
    </citation>
    <scope>NUCLEOTIDE SEQUENCE [LARGE SCALE GENOMIC DNA]</scope>
    <source>
        <strain evidence="9 10">DSM 12272</strain>
    </source>
</reference>
<keyword evidence="5 6" id="KW-0326">Glycosidase</keyword>
<dbReference type="Gene3D" id="2.60.40.10">
    <property type="entry name" value="Immunoglobulins"/>
    <property type="match status" value="1"/>
</dbReference>
<evidence type="ECO:0000256" key="3">
    <source>
        <dbReference type="ARBA" id="ARBA00022801"/>
    </source>
</evidence>
<organism evidence="9 10">
    <name type="scientific">Clostridium gasigenes</name>
    <dbReference type="NCBI Taxonomy" id="94869"/>
    <lineage>
        <taxon>Bacteria</taxon>
        <taxon>Bacillati</taxon>
        <taxon>Bacillota</taxon>
        <taxon>Clostridia</taxon>
        <taxon>Eubacteriales</taxon>
        <taxon>Clostridiaceae</taxon>
        <taxon>Clostridium</taxon>
    </lineage>
</organism>
<dbReference type="InterPro" id="IPR003610">
    <property type="entry name" value="CBM5/12"/>
</dbReference>
<dbReference type="EMBL" id="FNJM01000011">
    <property type="protein sequence ID" value="SDP66670.1"/>
    <property type="molecule type" value="Genomic_DNA"/>
</dbReference>
<dbReference type="Proteomes" id="UP000198597">
    <property type="component" value="Unassembled WGS sequence"/>
</dbReference>
<dbReference type="SMART" id="SM00636">
    <property type="entry name" value="Glyco_18"/>
    <property type="match status" value="1"/>
</dbReference>
<dbReference type="SUPFAM" id="SSF51055">
    <property type="entry name" value="Carbohydrate binding domain"/>
    <property type="match status" value="1"/>
</dbReference>
<evidence type="ECO:0000256" key="5">
    <source>
        <dbReference type="ARBA" id="ARBA00023295"/>
    </source>
</evidence>
<evidence type="ECO:0000259" key="8">
    <source>
        <dbReference type="PROSITE" id="PS51910"/>
    </source>
</evidence>
<keyword evidence="3 6" id="KW-0378">Hydrolase</keyword>
<dbReference type="GO" id="GO:0005509">
    <property type="term" value="F:calcium ion binding"/>
    <property type="evidence" value="ECO:0007669"/>
    <property type="project" value="InterPro"/>
</dbReference>
<feature type="domain" description="Cadherin" evidence="7">
    <location>
        <begin position="378"/>
        <end position="464"/>
    </location>
</feature>
<dbReference type="InterPro" id="IPR011583">
    <property type="entry name" value="Chitinase_II/V-like_cat"/>
</dbReference>
<dbReference type="Gene3D" id="2.10.10.20">
    <property type="entry name" value="Carbohydrate-binding module superfamily 5/12"/>
    <property type="match status" value="1"/>
</dbReference>